<comment type="caution">
    <text evidence="1">The sequence shown here is derived from an EMBL/GenBank/DDBJ whole genome shotgun (WGS) entry which is preliminary data.</text>
</comment>
<proteinExistence type="predicted"/>
<evidence type="ECO:0000313" key="1">
    <source>
        <dbReference type="EMBL" id="MBH8560763.1"/>
    </source>
</evidence>
<dbReference type="RefSeq" id="WP_198122810.1">
    <property type="nucleotide sequence ID" value="NZ_JAECZC010000001.1"/>
</dbReference>
<dbReference type="Proteomes" id="UP000632766">
    <property type="component" value="Unassembled WGS sequence"/>
</dbReference>
<keyword evidence="2" id="KW-1185">Reference proteome</keyword>
<dbReference type="EMBL" id="JAECZC010000001">
    <property type="protein sequence ID" value="MBH8560763.1"/>
    <property type="molecule type" value="Genomic_DNA"/>
</dbReference>
<evidence type="ECO:0000313" key="2">
    <source>
        <dbReference type="Proteomes" id="UP000632766"/>
    </source>
</evidence>
<protein>
    <submittedName>
        <fullName evidence="1">Uncharacterized protein</fullName>
    </submittedName>
</protein>
<gene>
    <name evidence="1" type="ORF">I8748_00850</name>
</gene>
<name>A0A8J7HNP3_9NOST</name>
<sequence>MSLSNCSVQVRHTLREAATRETPSRNYSSQRDAIASFPENIKGCLKNNFSVRRYIINVRQYIVNARQYIINARRYIANVKRYIINVVNYILGVAIAIKNRNCNKAIANDILAMAVVVTEAHSKCWLRLRIY</sequence>
<dbReference type="AlphaFoldDB" id="A0A8J7HNP3"/>
<reference evidence="1 2" key="1">
    <citation type="journal article" date="2021" name="Int. J. Syst. Evol. Microbiol.">
        <title>Amazonocrinis nigriterrae gen. nov., sp. nov., Atlanticothrix silvestris gen. nov., sp. nov. and Dendronalium phyllosphericum gen. nov., sp. nov., nostocacean cyanobacteria from Brazilian environments.</title>
        <authorList>
            <person name="Alvarenga D.O."/>
            <person name="Andreote A.P.D."/>
            <person name="Branco L.H.Z."/>
            <person name="Delbaje E."/>
            <person name="Cruz R.B."/>
            <person name="Varani A.M."/>
            <person name="Fiore M.F."/>
        </authorList>
    </citation>
    <scope>NUCLEOTIDE SEQUENCE [LARGE SCALE GENOMIC DNA]</scope>
    <source>
        <strain evidence="1 2">CENA67</strain>
    </source>
</reference>
<organism evidence="1 2">
    <name type="scientific">Amazonocrinis nigriterrae CENA67</name>
    <dbReference type="NCBI Taxonomy" id="2794033"/>
    <lineage>
        <taxon>Bacteria</taxon>
        <taxon>Bacillati</taxon>
        <taxon>Cyanobacteriota</taxon>
        <taxon>Cyanophyceae</taxon>
        <taxon>Nostocales</taxon>
        <taxon>Nostocaceae</taxon>
        <taxon>Amazonocrinis</taxon>
        <taxon>Amazonocrinis nigriterrae</taxon>
    </lineage>
</organism>
<accession>A0A8J7HNP3</accession>